<proteinExistence type="predicted"/>
<evidence type="ECO:0000256" key="1">
    <source>
        <dbReference type="SAM" id="MobiDB-lite"/>
    </source>
</evidence>
<gene>
    <name evidence="2" type="ORF">AVDCRST_MAG49-1442</name>
</gene>
<dbReference type="EMBL" id="CADCWG010000086">
    <property type="protein sequence ID" value="CAA9546813.1"/>
    <property type="molecule type" value="Genomic_DNA"/>
</dbReference>
<protein>
    <submittedName>
        <fullName evidence="2">Uncharacterized protein</fullName>
    </submittedName>
</protein>
<dbReference type="AlphaFoldDB" id="A0A6J4UE77"/>
<sequence length="45" mass="4865">GDRRWAGGGISADGPGRRALATCRWSSSVQTRRRRSTCDADRAGM</sequence>
<feature type="region of interest" description="Disordered" evidence="1">
    <location>
        <begin position="23"/>
        <end position="45"/>
    </location>
</feature>
<accession>A0A6J4UE77</accession>
<reference evidence="2" key="1">
    <citation type="submission" date="2020-02" db="EMBL/GenBank/DDBJ databases">
        <authorList>
            <person name="Meier V. D."/>
        </authorList>
    </citation>
    <scope>NUCLEOTIDE SEQUENCE</scope>
    <source>
        <strain evidence="2">AVDCRST_MAG49</strain>
    </source>
</reference>
<name>A0A6J4UE77_9BACT</name>
<feature type="non-terminal residue" evidence="2">
    <location>
        <position position="1"/>
    </location>
</feature>
<evidence type="ECO:0000313" key="2">
    <source>
        <dbReference type="EMBL" id="CAA9546813.1"/>
    </source>
</evidence>
<feature type="compositionally biased region" description="Basic and acidic residues" evidence="1">
    <location>
        <begin position="36"/>
        <end position="45"/>
    </location>
</feature>
<organism evidence="2">
    <name type="scientific">uncultured Thermomicrobiales bacterium</name>
    <dbReference type="NCBI Taxonomy" id="1645740"/>
    <lineage>
        <taxon>Bacteria</taxon>
        <taxon>Pseudomonadati</taxon>
        <taxon>Thermomicrobiota</taxon>
        <taxon>Thermomicrobia</taxon>
        <taxon>Thermomicrobiales</taxon>
        <taxon>environmental samples</taxon>
    </lineage>
</organism>
<feature type="non-terminal residue" evidence="2">
    <location>
        <position position="45"/>
    </location>
</feature>